<sequence length="103" mass="11846">MIFTIRRLWSDTDMMIGILIAFLIGLFIGLKGWLKWLKKIKPVLWSTVLLLFFMGYEIGNDESLISQIDEIGLTALYIAVFSIVGSILFTSIYEKFFKKGKSE</sequence>
<feature type="transmembrane region" description="Helical" evidence="1">
    <location>
        <begin position="42"/>
        <end position="59"/>
    </location>
</feature>
<dbReference type="Proteomes" id="UP000297288">
    <property type="component" value="Unassembled WGS sequence"/>
</dbReference>
<keyword evidence="1" id="KW-1133">Transmembrane helix</keyword>
<accession>A0A4Z0W2T3</accession>
<reference evidence="2 3" key="1">
    <citation type="submission" date="2019-04" db="EMBL/GenBank/DDBJ databases">
        <title>Draft genome sequence data and analysis of a Fermenting Bacterium, Geotoga petraea strain HO-Geo1, isolated from heavy-oil petroleum reservoir in Russia.</title>
        <authorList>
            <person name="Grouzdev D.S."/>
            <person name="Semenova E.M."/>
            <person name="Sokolova D.S."/>
            <person name="Tourova T.P."/>
            <person name="Poltaraus A.B."/>
            <person name="Nazina T.N."/>
        </authorList>
    </citation>
    <scope>NUCLEOTIDE SEQUENCE [LARGE SCALE GENOMIC DNA]</scope>
    <source>
        <strain evidence="2 3">HO-Geo1</strain>
    </source>
</reference>
<comment type="caution">
    <text evidence="2">The sequence shown here is derived from an EMBL/GenBank/DDBJ whole genome shotgun (WGS) entry which is preliminary data.</text>
</comment>
<dbReference type="InterPro" id="IPR005642">
    <property type="entry name" value="LysO"/>
</dbReference>
<evidence type="ECO:0000313" key="2">
    <source>
        <dbReference type="EMBL" id="TGG88849.1"/>
    </source>
</evidence>
<dbReference type="GO" id="GO:0015661">
    <property type="term" value="F:L-lysine efflux transmembrane transporter activity"/>
    <property type="evidence" value="ECO:0007669"/>
    <property type="project" value="InterPro"/>
</dbReference>
<dbReference type="AlphaFoldDB" id="A0A4Z0W2T3"/>
<dbReference type="EMBL" id="SRME01000001">
    <property type="protein sequence ID" value="TGG88849.1"/>
    <property type="molecule type" value="Genomic_DNA"/>
</dbReference>
<feature type="transmembrane region" description="Helical" evidence="1">
    <location>
        <begin position="71"/>
        <end position="93"/>
    </location>
</feature>
<evidence type="ECO:0000256" key="1">
    <source>
        <dbReference type="SAM" id="Phobius"/>
    </source>
</evidence>
<gene>
    <name evidence="2" type="ORF">E4650_01245</name>
</gene>
<name>A0A4Z0W2T3_9BACT</name>
<dbReference type="Pfam" id="PF03956">
    <property type="entry name" value="Lys_export"/>
    <property type="match status" value="1"/>
</dbReference>
<proteinExistence type="predicted"/>
<feature type="transmembrane region" description="Helical" evidence="1">
    <location>
        <begin position="12"/>
        <end position="30"/>
    </location>
</feature>
<organism evidence="2 3">
    <name type="scientific">Geotoga petraea</name>
    <dbReference type="NCBI Taxonomy" id="28234"/>
    <lineage>
        <taxon>Bacteria</taxon>
        <taxon>Thermotogati</taxon>
        <taxon>Thermotogota</taxon>
        <taxon>Thermotogae</taxon>
        <taxon>Petrotogales</taxon>
        <taxon>Petrotogaceae</taxon>
        <taxon>Geotoga</taxon>
    </lineage>
</organism>
<keyword evidence="1" id="KW-0812">Transmembrane</keyword>
<protein>
    <submittedName>
        <fullName evidence="2">DUF340 domain-containing protein</fullName>
    </submittedName>
</protein>
<keyword evidence="1" id="KW-0472">Membrane</keyword>
<evidence type="ECO:0000313" key="3">
    <source>
        <dbReference type="Proteomes" id="UP000297288"/>
    </source>
</evidence>